<sequence length="41" mass="4519">MTACFSRVSVASFSKTCRGKMKKSEKRLDRLGIVVGDLSLL</sequence>
<proteinExistence type="predicted"/>
<keyword evidence="2" id="KW-1185">Reference proteome</keyword>
<accession>A0A1M7YJ64</accession>
<protein>
    <submittedName>
        <fullName evidence="1">Uncharacterized protein</fullName>
    </submittedName>
</protein>
<gene>
    <name evidence="1" type="ORF">SAMN02745220_04670</name>
</gene>
<evidence type="ECO:0000313" key="1">
    <source>
        <dbReference type="EMBL" id="SHO52652.1"/>
    </source>
</evidence>
<dbReference type="STRING" id="1121416.SAMN02745220_04670"/>
<name>A0A1M7YJ64_9BACT</name>
<evidence type="ECO:0000313" key="2">
    <source>
        <dbReference type="Proteomes" id="UP000184603"/>
    </source>
</evidence>
<dbReference type="EMBL" id="FRFE01000038">
    <property type="protein sequence ID" value="SHO52652.1"/>
    <property type="molecule type" value="Genomic_DNA"/>
</dbReference>
<dbReference type="Proteomes" id="UP000184603">
    <property type="component" value="Unassembled WGS sequence"/>
</dbReference>
<organism evidence="1 2">
    <name type="scientific">Desulfopila aestuarii DSM 18488</name>
    <dbReference type="NCBI Taxonomy" id="1121416"/>
    <lineage>
        <taxon>Bacteria</taxon>
        <taxon>Pseudomonadati</taxon>
        <taxon>Thermodesulfobacteriota</taxon>
        <taxon>Desulfobulbia</taxon>
        <taxon>Desulfobulbales</taxon>
        <taxon>Desulfocapsaceae</taxon>
        <taxon>Desulfopila</taxon>
    </lineage>
</organism>
<reference evidence="1 2" key="1">
    <citation type="submission" date="2016-12" db="EMBL/GenBank/DDBJ databases">
        <authorList>
            <person name="Song W.-J."/>
            <person name="Kurnit D.M."/>
        </authorList>
    </citation>
    <scope>NUCLEOTIDE SEQUENCE [LARGE SCALE GENOMIC DNA]</scope>
    <source>
        <strain evidence="1 2">DSM 18488</strain>
    </source>
</reference>
<dbReference type="AlphaFoldDB" id="A0A1M7YJ64"/>